<keyword evidence="7 11" id="KW-1133">Transmembrane helix</keyword>
<evidence type="ECO:0000313" key="14">
    <source>
        <dbReference type="RefSeq" id="XP_018853894.2"/>
    </source>
</evidence>
<dbReference type="InterPro" id="IPR013057">
    <property type="entry name" value="AA_transpt_TM"/>
</dbReference>
<dbReference type="GO" id="GO:0012505">
    <property type="term" value="C:endomembrane system"/>
    <property type="evidence" value="ECO:0007669"/>
    <property type="project" value="UniProtKB-SubCell"/>
</dbReference>
<dbReference type="AlphaFoldDB" id="A0A2I4HCL9"/>
<keyword evidence="3" id="KW-0813">Transport</keyword>
<keyword evidence="4 11" id="KW-0812">Transmembrane</keyword>
<evidence type="ECO:0000256" key="11">
    <source>
        <dbReference type="SAM" id="Phobius"/>
    </source>
</evidence>
<feature type="transmembrane region" description="Helical" evidence="11">
    <location>
        <begin position="349"/>
        <end position="369"/>
    </location>
</feature>
<name>A0A2I4HCL9_JUGRE</name>
<evidence type="ECO:0000256" key="8">
    <source>
        <dbReference type="ARBA" id="ARBA00023136"/>
    </source>
</evidence>
<dbReference type="GO" id="GO:0009734">
    <property type="term" value="P:auxin-activated signaling pathway"/>
    <property type="evidence" value="ECO:0007669"/>
    <property type="project" value="UniProtKB-KW"/>
</dbReference>
<dbReference type="KEGG" id="jre:109015900"/>
<dbReference type="RefSeq" id="XP_018853894.2">
    <property type="nucleotide sequence ID" value="XM_018998349.2"/>
</dbReference>
<feature type="transmembrane region" description="Helical" evidence="11">
    <location>
        <begin position="140"/>
        <end position="162"/>
    </location>
</feature>
<dbReference type="Proteomes" id="UP000235220">
    <property type="component" value="Chromosome 8"/>
</dbReference>
<dbReference type="Pfam" id="PF01490">
    <property type="entry name" value="Aa_trans"/>
    <property type="match status" value="1"/>
</dbReference>
<keyword evidence="8 11" id="KW-0472">Membrane</keyword>
<feature type="transmembrane region" description="Helical" evidence="11">
    <location>
        <begin position="435"/>
        <end position="456"/>
    </location>
</feature>
<dbReference type="GO" id="GO:0016020">
    <property type="term" value="C:membrane"/>
    <property type="evidence" value="ECO:0000318"/>
    <property type="project" value="GO_Central"/>
</dbReference>
<proteinExistence type="inferred from homology"/>
<gene>
    <name evidence="14" type="primary">LOC109015900</name>
</gene>
<evidence type="ECO:0000256" key="3">
    <source>
        <dbReference type="ARBA" id="ARBA00022448"/>
    </source>
</evidence>
<sequence length="533" mass="58512">MSLSVMGISEVVEVNMIGPVTTKRPEEAETPAISAPPLQLHCPSMSRSPLLDLASKTPKSPFASRFMSTPIASPMKKAIISMHGYLEEVGHFTKLDPQDAWLPITESRNGNAYYSAFHTLCSGIGIQALVLPLAFTSLGWTWGILCLSLAFVWQMYTLWLLIQLHESESGTRYSRYLRLSMVAFGEKLGKLLALFPTMYLSGGTCVTLIMIGGGTMKVLFQIICAATCNVNPLTTIEWYVVFTCCATVLAQLPNLNSIAGVSLIGAITAISYSMLIWIVSISKSRPMGISYDPVPHAKSHAERVFDIFNALGIIAFAFRGHNLVLEIQGTMPSSAKRPSRVPMWKGVKFAYVIIAMCLFPIAIGGYWAYGNLIPNGGMLSALSKYHADDTSKWLLGLTSLLVVGNCLSSFQIYAMPVFDNLELRYTSKVNKPCPWWLRVGFRAAFGCLAFFITVALPFLPSLAGLIGGIALPITLAYPCFMWILIKKPQKYSGIWYINWGLGVLGMILSVLVVTGAIWVIVTIGIEIHFFKPQ</sequence>
<dbReference type="OrthoDB" id="40134at2759"/>
<feature type="transmembrane region" description="Helical" evidence="11">
    <location>
        <begin position="497"/>
        <end position="525"/>
    </location>
</feature>
<dbReference type="GO" id="GO:0003333">
    <property type="term" value="P:amino acid transmembrane transport"/>
    <property type="evidence" value="ECO:0000318"/>
    <property type="project" value="GO_Central"/>
</dbReference>
<feature type="domain" description="Amino acid transporter transmembrane" evidence="12">
    <location>
        <begin position="109"/>
        <end position="520"/>
    </location>
</feature>
<evidence type="ECO:0000256" key="2">
    <source>
        <dbReference type="ARBA" id="ARBA00005590"/>
    </source>
</evidence>
<keyword evidence="13" id="KW-1185">Reference proteome</keyword>
<protein>
    <submittedName>
        <fullName evidence="14">Lysine histidine transporter-like 8</fullName>
    </submittedName>
</protein>
<evidence type="ECO:0000256" key="5">
    <source>
        <dbReference type="ARBA" id="ARBA00022847"/>
    </source>
</evidence>
<feature type="transmembrane region" description="Helical" evidence="11">
    <location>
        <begin position="191"/>
        <end position="211"/>
    </location>
</feature>
<reference evidence="14" key="1">
    <citation type="submission" date="2025-08" db="UniProtKB">
        <authorList>
            <consortium name="RefSeq"/>
        </authorList>
    </citation>
    <scope>IDENTIFICATION</scope>
    <source>
        <tissue evidence="14">Leaves</tissue>
    </source>
</reference>
<comment type="similarity">
    <text evidence="2">Belongs to the amino acid/polyamine transporter 2 family. Amino acid/auxin permease (AAAP) (TC 2.A.18.1) subfamily.</text>
</comment>
<keyword evidence="6" id="KW-0029">Amino-acid transport</keyword>
<evidence type="ECO:0000259" key="12">
    <source>
        <dbReference type="Pfam" id="PF01490"/>
    </source>
</evidence>
<dbReference type="GO" id="GO:0015293">
    <property type="term" value="F:symporter activity"/>
    <property type="evidence" value="ECO:0007669"/>
    <property type="project" value="UniProtKB-KW"/>
</dbReference>
<feature type="transmembrane region" description="Helical" evidence="11">
    <location>
        <begin position="462"/>
        <end position="485"/>
    </location>
</feature>
<feature type="transmembrane region" description="Helical" evidence="11">
    <location>
        <begin position="393"/>
        <end position="414"/>
    </location>
</feature>
<dbReference type="GO" id="GO:0015171">
    <property type="term" value="F:amino acid transmembrane transporter activity"/>
    <property type="evidence" value="ECO:0000318"/>
    <property type="project" value="GO_Central"/>
</dbReference>
<evidence type="ECO:0000256" key="10">
    <source>
        <dbReference type="ARBA" id="ARBA00045588"/>
    </source>
</evidence>
<evidence type="ECO:0000256" key="1">
    <source>
        <dbReference type="ARBA" id="ARBA00004127"/>
    </source>
</evidence>
<keyword evidence="9" id="KW-0927">Auxin signaling pathway</keyword>
<evidence type="ECO:0000256" key="7">
    <source>
        <dbReference type="ARBA" id="ARBA00022989"/>
    </source>
</evidence>
<dbReference type="InParanoid" id="A0A2I4HCL9"/>
<feature type="transmembrane region" description="Helical" evidence="11">
    <location>
        <begin position="112"/>
        <end position="134"/>
    </location>
</feature>
<dbReference type="PANTHER" id="PTHR48017">
    <property type="entry name" value="OS05G0424000 PROTEIN-RELATED"/>
    <property type="match status" value="1"/>
</dbReference>
<evidence type="ECO:0000256" key="9">
    <source>
        <dbReference type="ARBA" id="ARBA00023294"/>
    </source>
</evidence>
<evidence type="ECO:0000256" key="4">
    <source>
        <dbReference type="ARBA" id="ARBA00022692"/>
    </source>
</evidence>
<evidence type="ECO:0000256" key="6">
    <source>
        <dbReference type="ARBA" id="ARBA00022970"/>
    </source>
</evidence>
<comment type="function">
    <text evidence="10">Carrier protein involved in proton-driven auxin influx. Mediates the formation of auxin gradient from developing leaves (site of auxin biosynthesis) to tips by contributing to the loading of auxin in vascular tissues and facilitating acropetal (base to tip) auxin transport within inner tissues of the root apex, and basipetal (tip to base) auxin transport within outer tissues of the root apex. May be involved in lateral roots and nodules formation.</text>
</comment>
<keyword evidence="5" id="KW-0769">Symport</keyword>
<dbReference type="STRING" id="51240.A0A2I4HCL9"/>
<dbReference type="GeneID" id="109015900"/>
<comment type="subcellular location">
    <subcellularLocation>
        <location evidence="1">Endomembrane system</location>
        <topology evidence="1">Multi-pass membrane protein</topology>
    </subcellularLocation>
</comment>
<evidence type="ECO:0000313" key="13">
    <source>
        <dbReference type="Proteomes" id="UP000235220"/>
    </source>
</evidence>
<organism evidence="13 14">
    <name type="scientific">Juglans regia</name>
    <name type="common">English walnut</name>
    <dbReference type="NCBI Taxonomy" id="51240"/>
    <lineage>
        <taxon>Eukaryota</taxon>
        <taxon>Viridiplantae</taxon>
        <taxon>Streptophyta</taxon>
        <taxon>Embryophyta</taxon>
        <taxon>Tracheophyta</taxon>
        <taxon>Spermatophyta</taxon>
        <taxon>Magnoliopsida</taxon>
        <taxon>eudicotyledons</taxon>
        <taxon>Gunneridae</taxon>
        <taxon>Pentapetalae</taxon>
        <taxon>rosids</taxon>
        <taxon>fabids</taxon>
        <taxon>Fagales</taxon>
        <taxon>Juglandaceae</taxon>
        <taxon>Juglans</taxon>
    </lineage>
</organism>
<feature type="transmembrane region" description="Helical" evidence="11">
    <location>
        <begin position="258"/>
        <end position="279"/>
    </location>
</feature>
<accession>A0A2I4HCL9</accession>